<evidence type="ECO:0000313" key="3">
    <source>
        <dbReference type="Proteomes" id="UP000218811"/>
    </source>
</evidence>
<evidence type="ECO:0000256" key="1">
    <source>
        <dbReference type="SAM" id="MobiDB-lite"/>
    </source>
</evidence>
<dbReference type="AlphaFoldDB" id="A0A2H3JRM5"/>
<evidence type="ECO:0000313" key="2">
    <source>
        <dbReference type="EMBL" id="PCH40418.1"/>
    </source>
</evidence>
<dbReference type="Proteomes" id="UP000218811">
    <property type="component" value="Unassembled WGS sequence"/>
</dbReference>
<proteinExistence type="predicted"/>
<organism evidence="2 3">
    <name type="scientific">Wolfiporia cocos (strain MD-104)</name>
    <name type="common">Brown rot fungus</name>
    <dbReference type="NCBI Taxonomy" id="742152"/>
    <lineage>
        <taxon>Eukaryota</taxon>
        <taxon>Fungi</taxon>
        <taxon>Dikarya</taxon>
        <taxon>Basidiomycota</taxon>
        <taxon>Agaricomycotina</taxon>
        <taxon>Agaricomycetes</taxon>
        <taxon>Polyporales</taxon>
        <taxon>Phaeolaceae</taxon>
        <taxon>Wolfiporia</taxon>
    </lineage>
</organism>
<protein>
    <submittedName>
        <fullName evidence="2">Uncharacterized protein</fullName>
    </submittedName>
</protein>
<keyword evidence="3" id="KW-1185">Reference proteome</keyword>
<gene>
    <name evidence="2" type="ORF">WOLCODRAFT_150458</name>
</gene>
<reference evidence="2 3" key="1">
    <citation type="journal article" date="2012" name="Science">
        <title>The Paleozoic origin of enzymatic lignin decomposition reconstructed from 31 fungal genomes.</title>
        <authorList>
            <person name="Floudas D."/>
            <person name="Binder M."/>
            <person name="Riley R."/>
            <person name="Barry K."/>
            <person name="Blanchette R.A."/>
            <person name="Henrissat B."/>
            <person name="Martinez A.T."/>
            <person name="Otillar R."/>
            <person name="Spatafora J.W."/>
            <person name="Yadav J.S."/>
            <person name="Aerts A."/>
            <person name="Benoit I."/>
            <person name="Boyd A."/>
            <person name="Carlson A."/>
            <person name="Copeland A."/>
            <person name="Coutinho P.M."/>
            <person name="de Vries R.P."/>
            <person name="Ferreira P."/>
            <person name="Findley K."/>
            <person name="Foster B."/>
            <person name="Gaskell J."/>
            <person name="Glotzer D."/>
            <person name="Gorecki P."/>
            <person name="Heitman J."/>
            <person name="Hesse C."/>
            <person name="Hori C."/>
            <person name="Igarashi K."/>
            <person name="Jurgens J.A."/>
            <person name="Kallen N."/>
            <person name="Kersten P."/>
            <person name="Kohler A."/>
            <person name="Kuees U."/>
            <person name="Kumar T.K.A."/>
            <person name="Kuo A."/>
            <person name="LaButti K."/>
            <person name="Larrondo L.F."/>
            <person name="Lindquist E."/>
            <person name="Ling A."/>
            <person name="Lombard V."/>
            <person name="Lucas S."/>
            <person name="Lundell T."/>
            <person name="Martin R."/>
            <person name="McLaughlin D.J."/>
            <person name="Morgenstern I."/>
            <person name="Morin E."/>
            <person name="Murat C."/>
            <person name="Nagy L.G."/>
            <person name="Nolan M."/>
            <person name="Ohm R.A."/>
            <person name="Patyshakuliyeva A."/>
            <person name="Rokas A."/>
            <person name="Ruiz-Duenas F.J."/>
            <person name="Sabat G."/>
            <person name="Salamov A."/>
            <person name="Samejima M."/>
            <person name="Schmutz J."/>
            <person name="Slot J.C."/>
            <person name="St John F."/>
            <person name="Stenlid J."/>
            <person name="Sun H."/>
            <person name="Sun S."/>
            <person name="Syed K."/>
            <person name="Tsang A."/>
            <person name="Wiebenga A."/>
            <person name="Young D."/>
            <person name="Pisabarro A."/>
            <person name="Eastwood D.C."/>
            <person name="Martin F."/>
            <person name="Cullen D."/>
            <person name="Grigoriev I.V."/>
            <person name="Hibbett D.S."/>
        </authorList>
    </citation>
    <scope>NUCLEOTIDE SEQUENCE [LARGE SCALE GENOMIC DNA]</scope>
    <source>
        <strain evidence="2 3">MD-104</strain>
    </source>
</reference>
<feature type="compositionally biased region" description="Pro residues" evidence="1">
    <location>
        <begin position="1"/>
        <end position="19"/>
    </location>
</feature>
<dbReference type="EMBL" id="KB468053">
    <property type="protein sequence ID" value="PCH40418.1"/>
    <property type="molecule type" value="Genomic_DNA"/>
</dbReference>
<accession>A0A2H3JRM5</accession>
<feature type="region of interest" description="Disordered" evidence="1">
    <location>
        <begin position="1"/>
        <end position="31"/>
    </location>
</feature>
<sequence>MSTRPHTPPPKMQTPPPTYDHPIGPQLPTNRVLTSPRNTIIQINNVHCRNSDWTIIDKQELLTEFFDALEYTSFHSRLGTSIHVFDLDWINPNIPEYKRASSVRMTFRDYPDGRILRTLQTVLPDFDVKQPTLCFHGRLSMKIIATPAST</sequence>
<name>A0A2H3JRM5_WOLCO</name>